<evidence type="ECO:0000256" key="5">
    <source>
        <dbReference type="ARBA" id="ARBA00022840"/>
    </source>
</evidence>
<dbReference type="PROSITE" id="PS00751">
    <property type="entry name" value="TCP1_2"/>
    <property type="match status" value="1"/>
</dbReference>
<dbReference type="InterPro" id="IPR002423">
    <property type="entry name" value="Cpn60/GroEL/TCP-1"/>
</dbReference>
<gene>
    <name evidence="8" type="ORF">BDK51DRAFT_35863</name>
</gene>
<comment type="function">
    <text evidence="1">Molecular chaperone; assists the folding of proteins upon ATP hydrolysis.</text>
</comment>
<evidence type="ECO:0008006" key="10">
    <source>
        <dbReference type="Google" id="ProtNLM"/>
    </source>
</evidence>
<dbReference type="InterPro" id="IPR002194">
    <property type="entry name" value="Chaperonin_TCP-1_CS"/>
</dbReference>
<dbReference type="PRINTS" id="PR00304">
    <property type="entry name" value="TCOMPLEXTCP1"/>
</dbReference>
<evidence type="ECO:0000256" key="3">
    <source>
        <dbReference type="ARBA" id="ARBA00011381"/>
    </source>
</evidence>
<comment type="subunit">
    <text evidence="3">Component of the T-complex protein 1 (TCP1) complex.</text>
</comment>
<evidence type="ECO:0000256" key="6">
    <source>
        <dbReference type="ARBA" id="ARBA00023186"/>
    </source>
</evidence>
<dbReference type="AlphaFoldDB" id="A0A4P9WN35"/>
<sequence>MNGMMQPQIILLKEGTDTSQGKGQILSNINAVIAVADMIRTTLGPRGMDKLIVESKGSVTISNDGATILRLLDVVHPAGKALVDISRAQDAEVGDGTTSVALFAAELLREIKSFIEEGVAPQVIIKGFRRASVLVSARG</sequence>
<comment type="similarity">
    <text evidence="2 7">Belongs to the TCP-1 chaperonin family.</text>
</comment>
<dbReference type="Proteomes" id="UP000269721">
    <property type="component" value="Unassembled WGS sequence"/>
</dbReference>
<dbReference type="OrthoDB" id="10248520at2759"/>
<organism evidence="8 9">
    <name type="scientific">Blyttiomyces helicus</name>
    <dbReference type="NCBI Taxonomy" id="388810"/>
    <lineage>
        <taxon>Eukaryota</taxon>
        <taxon>Fungi</taxon>
        <taxon>Fungi incertae sedis</taxon>
        <taxon>Chytridiomycota</taxon>
        <taxon>Chytridiomycota incertae sedis</taxon>
        <taxon>Chytridiomycetes</taxon>
        <taxon>Chytridiomycetes incertae sedis</taxon>
        <taxon>Blyttiomyces</taxon>
    </lineage>
</organism>
<dbReference type="InterPro" id="IPR027413">
    <property type="entry name" value="GROEL-like_equatorial_sf"/>
</dbReference>
<dbReference type="EMBL" id="KZ994231">
    <property type="protein sequence ID" value="RKO93463.1"/>
    <property type="molecule type" value="Genomic_DNA"/>
</dbReference>
<evidence type="ECO:0000256" key="7">
    <source>
        <dbReference type="RuleBase" id="RU004187"/>
    </source>
</evidence>
<dbReference type="GO" id="GO:0016887">
    <property type="term" value="F:ATP hydrolysis activity"/>
    <property type="evidence" value="ECO:0007669"/>
    <property type="project" value="InterPro"/>
</dbReference>
<accession>A0A4P9WN35</accession>
<dbReference type="PROSITE" id="PS00750">
    <property type="entry name" value="TCP1_1"/>
    <property type="match status" value="1"/>
</dbReference>
<keyword evidence="4 7" id="KW-0547">Nucleotide-binding</keyword>
<protein>
    <recommendedName>
        <fullName evidence="10">T-complex protein 1 subunit eta</fullName>
    </recommendedName>
</protein>
<dbReference type="GO" id="GO:0005524">
    <property type="term" value="F:ATP binding"/>
    <property type="evidence" value="ECO:0007669"/>
    <property type="project" value="UniProtKB-KW"/>
</dbReference>
<evidence type="ECO:0000313" key="8">
    <source>
        <dbReference type="EMBL" id="RKO93463.1"/>
    </source>
</evidence>
<dbReference type="Pfam" id="PF00118">
    <property type="entry name" value="Cpn60_TCP1"/>
    <property type="match status" value="1"/>
</dbReference>
<dbReference type="SUPFAM" id="SSF48592">
    <property type="entry name" value="GroEL equatorial domain-like"/>
    <property type="match status" value="1"/>
</dbReference>
<evidence type="ECO:0000256" key="4">
    <source>
        <dbReference type="ARBA" id="ARBA00022741"/>
    </source>
</evidence>
<keyword evidence="9" id="KW-1185">Reference proteome</keyword>
<proteinExistence type="inferred from homology"/>
<keyword evidence="6 7" id="KW-0143">Chaperone</keyword>
<dbReference type="GO" id="GO:0005832">
    <property type="term" value="C:chaperonin-containing T-complex"/>
    <property type="evidence" value="ECO:0007669"/>
    <property type="project" value="UniProtKB-ARBA"/>
</dbReference>
<evidence type="ECO:0000256" key="2">
    <source>
        <dbReference type="ARBA" id="ARBA00008020"/>
    </source>
</evidence>
<dbReference type="GO" id="GO:0051082">
    <property type="term" value="F:unfolded protein binding"/>
    <property type="evidence" value="ECO:0007669"/>
    <property type="project" value="InterPro"/>
</dbReference>
<keyword evidence="5 7" id="KW-0067">ATP-binding</keyword>
<dbReference type="PANTHER" id="PTHR11353">
    <property type="entry name" value="CHAPERONIN"/>
    <property type="match status" value="1"/>
</dbReference>
<evidence type="ECO:0000313" key="9">
    <source>
        <dbReference type="Proteomes" id="UP000269721"/>
    </source>
</evidence>
<dbReference type="Gene3D" id="1.10.560.10">
    <property type="entry name" value="GroEL-like equatorial domain"/>
    <property type="match status" value="1"/>
</dbReference>
<reference evidence="9" key="1">
    <citation type="journal article" date="2018" name="Nat. Microbiol.">
        <title>Leveraging single-cell genomics to expand the fungal tree of life.</title>
        <authorList>
            <person name="Ahrendt S.R."/>
            <person name="Quandt C.A."/>
            <person name="Ciobanu D."/>
            <person name="Clum A."/>
            <person name="Salamov A."/>
            <person name="Andreopoulos B."/>
            <person name="Cheng J.F."/>
            <person name="Woyke T."/>
            <person name="Pelin A."/>
            <person name="Henrissat B."/>
            <person name="Reynolds N.K."/>
            <person name="Benny G.L."/>
            <person name="Smith M.E."/>
            <person name="James T.Y."/>
            <person name="Grigoriev I.V."/>
        </authorList>
    </citation>
    <scope>NUCLEOTIDE SEQUENCE [LARGE SCALE GENOMIC DNA]</scope>
</reference>
<dbReference type="GO" id="GO:0140662">
    <property type="term" value="F:ATP-dependent protein folding chaperone"/>
    <property type="evidence" value="ECO:0007669"/>
    <property type="project" value="InterPro"/>
</dbReference>
<dbReference type="InterPro" id="IPR017998">
    <property type="entry name" value="Chaperone_TCP-1"/>
</dbReference>
<name>A0A4P9WN35_9FUNG</name>
<evidence type="ECO:0000256" key="1">
    <source>
        <dbReference type="ARBA" id="ARBA00002912"/>
    </source>
</evidence>
<dbReference type="PROSITE" id="PS00995">
    <property type="entry name" value="TCP1_3"/>
    <property type="match status" value="1"/>
</dbReference>